<dbReference type="AlphaFoldDB" id="A0A101KTI8"/>
<sequence length="245" mass="26808">MTLPFVTRRQLLMGSAMVTATLPLEDHSSAAAASVLADTRSDPALTLWHEWQATYLRTAALCRKQQELETRLVEAIGFPKADVELPDEGITVTVSCQGDLEDLFGDDPDFAELRARAEADLAASQARWDAEDRRIGYSAAKREELATADREDGLLETLTATPATTIGGVAGKLDAVLREGESAEDCTEFPWPQLRAALVDLARIGQALQPGAFMPGSSQKQPYPRKRREDVCTSVIMYQRGDRVT</sequence>
<dbReference type="EMBL" id="LPWA01000102">
    <property type="protein sequence ID" value="KUM26755.1"/>
    <property type="molecule type" value="Genomic_DNA"/>
</dbReference>
<dbReference type="PROSITE" id="PS51318">
    <property type="entry name" value="TAT"/>
    <property type="match status" value="1"/>
</dbReference>
<protein>
    <submittedName>
        <fullName evidence="1">Uncharacterized protein</fullName>
    </submittedName>
</protein>
<proteinExistence type="predicted"/>
<reference evidence="1 2" key="1">
    <citation type="submission" date="2015-12" db="EMBL/GenBank/DDBJ databases">
        <title>Draft genome sequence of Mesorhizobium sp. UFLA 01-765, a multitolerant efficient symbiont and plant-growth promoting strain isolated from Zn-mining soil using Leucaena leucocephala as a trap plant.</title>
        <authorList>
            <person name="Rangel W.M."/>
            <person name="Thijs S."/>
            <person name="Longatti S.M."/>
            <person name="Moreira F.M."/>
            <person name="Weyens N."/>
            <person name="Vangronsveld J."/>
            <person name="Van Hamme J.D."/>
            <person name="Bottos E.M."/>
            <person name="Rineau F."/>
        </authorList>
    </citation>
    <scope>NUCLEOTIDE SEQUENCE [LARGE SCALE GENOMIC DNA]</scope>
    <source>
        <strain evidence="1 2">UFLA 01-765</strain>
    </source>
</reference>
<dbReference type="Proteomes" id="UP000053176">
    <property type="component" value="Unassembled WGS sequence"/>
</dbReference>
<organism evidence="1 2">
    <name type="scientific">Rhizobium loti</name>
    <name type="common">Mesorhizobium loti</name>
    <dbReference type="NCBI Taxonomy" id="381"/>
    <lineage>
        <taxon>Bacteria</taxon>
        <taxon>Pseudomonadati</taxon>
        <taxon>Pseudomonadota</taxon>
        <taxon>Alphaproteobacteria</taxon>
        <taxon>Hyphomicrobiales</taxon>
        <taxon>Phyllobacteriaceae</taxon>
        <taxon>Mesorhizobium</taxon>
    </lineage>
</organism>
<dbReference type="OrthoDB" id="7306312at2"/>
<gene>
    <name evidence="1" type="ORF">AU467_19720</name>
</gene>
<dbReference type="InterPro" id="IPR006311">
    <property type="entry name" value="TAT_signal"/>
</dbReference>
<name>A0A101KTI8_RHILI</name>
<evidence type="ECO:0000313" key="2">
    <source>
        <dbReference type="Proteomes" id="UP000053176"/>
    </source>
</evidence>
<accession>A0A101KTI8</accession>
<evidence type="ECO:0000313" key="1">
    <source>
        <dbReference type="EMBL" id="KUM26755.1"/>
    </source>
</evidence>
<comment type="caution">
    <text evidence="1">The sequence shown here is derived from an EMBL/GenBank/DDBJ whole genome shotgun (WGS) entry which is preliminary data.</text>
</comment>